<evidence type="ECO:0000313" key="2">
    <source>
        <dbReference type="EMBL" id="CTQ70398.1"/>
    </source>
</evidence>
<evidence type="ECO:0000313" key="3">
    <source>
        <dbReference type="Proteomes" id="UP000053235"/>
    </source>
</evidence>
<dbReference type="EMBL" id="CXWD01000008">
    <property type="protein sequence ID" value="CTQ70398.1"/>
    <property type="molecule type" value="Genomic_DNA"/>
</dbReference>
<dbReference type="RefSeq" id="WP_268873421.1">
    <property type="nucleotide sequence ID" value="NZ_CXWD01000008.1"/>
</dbReference>
<proteinExistence type="predicted"/>
<dbReference type="Proteomes" id="UP000053235">
    <property type="component" value="Unassembled WGS sequence"/>
</dbReference>
<dbReference type="AlphaFoldDB" id="A0A0M7A5P1"/>
<evidence type="ECO:0000256" key="1">
    <source>
        <dbReference type="SAM" id="Phobius"/>
    </source>
</evidence>
<name>A0A0M7A5P1_9HYPH</name>
<protein>
    <submittedName>
        <fullName evidence="2">Uncharacterized protein</fullName>
    </submittedName>
</protein>
<keyword evidence="1" id="KW-0472">Membrane</keyword>
<feature type="transmembrane region" description="Helical" evidence="1">
    <location>
        <begin position="6"/>
        <end position="27"/>
    </location>
</feature>
<organism evidence="2 3">
    <name type="scientific">Roseibium alexandrii</name>
    <dbReference type="NCBI Taxonomy" id="388408"/>
    <lineage>
        <taxon>Bacteria</taxon>
        <taxon>Pseudomonadati</taxon>
        <taxon>Pseudomonadota</taxon>
        <taxon>Alphaproteobacteria</taxon>
        <taxon>Hyphomicrobiales</taxon>
        <taxon>Stappiaceae</taxon>
        <taxon>Roseibium</taxon>
    </lineage>
</organism>
<reference evidence="3" key="1">
    <citation type="submission" date="2015-07" db="EMBL/GenBank/DDBJ databases">
        <authorList>
            <person name="Rodrigo-Torres Lidia"/>
            <person name="Arahal R.David."/>
        </authorList>
    </citation>
    <scope>NUCLEOTIDE SEQUENCE [LARGE SCALE GENOMIC DNA]</scope>
    <source>
        <strain evidence="3">CECT 5112</strain>
    </source>
</reference>
<keyword evidence="1" id="KW-1133">Transmembrane helix</keyword>
<gene>
    <name evidence="2" type="ORF">LAX5112_02494</name>
</gene>
<keyword evidence="1" id="KW-0812">Transmembrane</keyword>
<accession>A0A0M7A5P1</accession>
<keyword evidence="3" id="KW-1185">Reference proteome</keyword>
<sequence>MQTSLYFGLALGATSLVALSAILWFYAGERVYVDRLISAIAGCF</sequence>